<dbReference type="InterPro" id="IPR052519">
    <property type="entry name" value="Euk-type_GlcNAc_Kinase"/>
</dbReference>
<dbReference type="EMBL" id="JACYFU010000004">
    <property type="protein sequence ID" value="MBD8066752.1"/>
    <property type="molecule type" value="Genomic_DNA"/>
</dbReference>
<dbReference type="PANTHER" id="PTHR43190:SF3">
    <property type="entry name" value="N-ACETYL-D-GLUCOSAMINE KINASE"/>
    <property type="match status" value="1"/>
</dbReference>
<proteinExistence type="predicted"/>
<evidence type="ECO:0000313" key="2">
    <source>
        <dbReference type="EMBL" id="MBD8066752.1"/>
    </source>
</evidence>
<dbReference type="RefSeq" id="WP_191777127.1">
    <property type="nucleotide sequence ID" value="NZ_JACYFU010000004.1"/>
</dbReference>
<evidence type="ECO:0000259" key="1">
    <source>
        <dbReference type="Pfam" id="PF01869"/>
    </source>
</evidence>
<dbReference type="Pfam" id="PF01869">
    <property type="entry name" value="BcrAD_BadFG"/>
    <property type="match status" value="1"/>
</dbReference>
<dbReference type="SUPFAM" id="SSF53067">
    <property type="entry name" value="Actin-like ATPase domain"/>
    <property type="match status" value="2"/>
</dbReference>
<evidence type="ECO:0000313" key="3">
    <source>
        <dbReference type="Proteomes" id="UP000654108"/>
    </source>
</evidence>
<keyword evidence="2" id="KW-0808">Transferase</keyword>
<dbReference type="InterPro" id="IPR002731">
    <property type="entry name" value="ATPase_BadF"/>
</dbReference>
<organism evidence="2 3">
    <name type="scientific">Devosia oryzisoli</name>
    <dbReference type="NCBI Taxonomy" id="2774138"/>
    <lineage>
        <taxon>Bacteria</taxon>
        <taxon>Pseudomonadati</taxon>
        <taxon>Pseudomonadota</taxon>
        <taxon>Alphaproteobacteria</taxon>
        <taxon>Hyphomicrobiales</taxon>
        <taxon>Devosiaceae</taxon>
        <taxon>Devosia</taxon>
    </lineage>
</organism>
<reference evidence="2" key="1">
    <citation type="submission" date="2020-09" db="EMBL/GenBank/DDBJ databases">
        <title>Genome seq and assembly of Devosia sp.</title>
        <authorList>
            <person name="Chhetri G."/>
        </authorList>
    </citation>
    <scope>NUCLEOTIDE SEQUENCE</scope>
    <source>
        <strain evidence="2">PTR5</strain>
    </source>
</reference>
<name>A0A927IUB8_9HYPH</name>
<protein>
    <submittedName>
        <fullName evidence="2">N-acetylglucosamine kinase</fullName>
    </submittedName>
</protein>
<keyword evidence="3" id="KW-1185">Reference proteome</keyword>
<dbReference type="InterPro" id="IPR043129">
    <property type="entry name" value="ATPase_NBD"/>
</dbReference>
<dbReference type="Proteomes" id="UP000654108">
    <property type="component" value="Unassembled WGS sequence"/>
</dbReference>
<dbReference type="Gene3D" id="3.30.420.40">
    <property type="match status" value="2"/>
</dbReference>
<dbReference type="AlphaFoldDB" id="A0A927IUB8"/>
<accession>A0A927IUB8</accession>
<feature type="domain" description="ATPase BadF/BadG/BcrA/BcrD type" evidence="1">
    <location>
        <begin position="7"/>
        <end position="268"/>
    </location>
</feature>
<comment type="caution">
    <text evidence="2">The sequence shown here is derived from an EMBL/GenBank/DDBJ whole genome shotgun (WGS) entry which is preliminary data.</text>
</comment>
<sequence>MTHTIHLGLDVGGTGSRWVACDEHGDVVTRGRTVGATGHVFNPAEKARLREVLSAIGKDLAEAGLSAGGVLAGLTGFGPAATADVNALLRDTLGVPEGSTVLVDDMSLAYAANFEPGEGHLVSAGTGSIGLHFGPEQVVRVGGRGILIDDAGSGSWIALRALDLIYRAHDHSGTFRDVSAVADRMFAIIGGTSWSDVRQFVYGSDRGKIGTLAVAVGDAAEEGDGLALGLLRDAALELAQLGLALSQRVGKRPIGFIGGVLTLHPVVGEGISSFLHNHEVRFLAADVPLAAARLHLDTDAARAWRQLLSVGWDPSEAV</sequence>
<dbReference type="PANTHER" id="PTHR43190">
    <property type="entry name" value="N-ACETYL-D-GLUCOSAMINE KINASE"/>
    <property type="match status" value="1"/>
</dbReference>
<dbReference type="GO" id="GO:0016301">
    <property type="term" value="F:kinase activity"/>
    <property type="evidence" value="ECO:0007669"/>
    <property type="project" value="UniProtKB-KW"/>
</dbReference>
<keyword evidence="2" id="KW-0418">Kinase</keyword>
<gene>
    <name evidence="2" type="ORF">IC608_14855</name>
</gene>